<protein>
    <submittedName>
        <fullName evidence="2">Uncharacterized protein</fullName>
    </submittedName>
</protein>
<dbReference type="Proteomes" id="UP000886786">
    <property type="component" value="Unassembled WGS sequence"/>
</dbReference>
<dbReference type="InterPro" id="IPR058887">
    <property type="entry name" value="YuzI-like"/>
</dbReference>
<reference evidence="2" key="2">
    <citation type="journal article" date="2021" name="PeerJ">
        <title>Extensive microbial diversity within the chicken gut microbiome revealed by metagenomics and culture.</title>
        <authorList>
            <person name="Gilroy R."/>
            <person name="Ravi A."/>
            <person name="Getino M."/>
            <person name="Pursley I."/>
            <person name="Horton D.L."/>
            <person name="Alikhan N.F."/>
            <person name="Baker D."/>
            <person name="Gharbi K."/>
            <person name="Hall N."/>
            <person name="Watson M."/>
            <person name="Adriaenssens E.M."/>
            <person name="Foster-Nyarko E."/>
            <person name="Jarju S."/>
            <person name="Secka A."/>
            <person name="Antonio M."/>
            <person name="Oren A."/>
            <person name="Chaudhuri R.R."/>
            <person name="La Ragione R."/>
            <person name="Hildebrand F."/>
            <person name="Pallen M.J."/>
        </authorList>
    </citation>
    <scope>NUCLEOTIDE SEQUENCE</scope>
    <source>
        <strain evidence="2">CHK147-3167</strain>
    </source>
</reference>
<feature type="transmembrane region" description="Helical" evidence="1">
    <location>
        <begin position="5"/>
        <end position="28"/>
    </location>
</feature>
<evidence type="ECO:0000313" key="3">
    <source>
        <dbReference type="Proteomes" id="UP000886786"/>
    </source>
</evidence>
<evidence type="ECO:0000256" key="1">
    <source>
        <dbReference type="SAM" id="Phobius"/>
    </source>
</evidence>
<name>A0A9D0ZRY2_9FIRM</name>
<keyword evidence="1" id="KW-1133">Transmembrane helix</keyword>
<evidence type="ECO:0000313" key="2">
    <source>
        <dbReference type="EMBL" id="HIQ91194.1"/>
    </source>
</evidence>
<organism evidence="2 3">
    <name type="scientific">Candidatus Coprosoma intestinipullorum</name>
    <dbReference type="NCBI Taxonomy" id="2840752"/>
    <lineage>
        <taxon>Bacteria</taxon>
        <taxon>Bacillati</taxon>
        <taxon>Bacillota</taxon>
        <taxon>Bacillota incertae sedis</taxon>
        <taxon>Candidatus Coprosoma</taxon>
    </lineage>
</organism>
<comment type="caution">
    <text evidence="2">The sequence shown here is derived from an EMBL/GenBank/DDBJ whole genome shotgun (WGS) entry which is preliminary data.</text>
</comment>
<feature type="transmembrane region" description="Helical" evidence="1">
    <location>
        <begin position="48"/>
        <end position="67"/>
    </location>
</feature>
<sequence length="73" mass="8148">MTRIIFFLIGFGLSTIGFIFIISYLNLIPLGYNFAEYVNFICSKVECLIGPIGLIITYLSIFIPGGAKNELHI</sequence>
<dbReference type="AlphaFoldDB" id="A0A9D0ZRY2"/>
<reference evidence="2" key="1">
    <citation type="submission" date="2020-10" db="EMBL/GenBank/DDBJ databases">
        <authorList>
            <person name="Gilroy R."/>
        </authorList>
    </citation>
    <scope>NUCLEOTIDE SEQUENCE</scope>
    <source>
        <strain evidence="2">CHK147-3167</strain>
    </source>
</reference>
<gene>
    <name evidence="2" type="ORF">IAB27_06200</name>
</gene>
<dbReference type="EMBL" id="DVFV01000105">
    <property type="protein sequence ID" value="HIQ91194.1"/>
    <property type="molecule type" value="Genomic_DNA"/>
</dbReference>
<keyword evidence="1" id="KW-0812">Transmembrane</keyword>
<proteinExistence type="predicted"/>
<keyword evidence="1" id="KW-0472">Membrane</keyword>
<accession>A0A9D0ZRY2</accession>
<dbReference type="Pfam" id="PF26135">
    <property type="entry name" value="YuzI"/>
    <property type="match status" value="1"/>
</dbReference>